<gene>
    <name evidence="1" type="ORF">dnm_095760</name>
</gene>
<proteinExistence type="predicted"/>
<dbReference type="AlphaFoldDB" id="A0A975BYQ9"/>
<dbReference type="EMBL" id="CP061800">
    <property type="protein sequence ID" value="QTA93475.1"/>
    <property type="molecule type" value="Genomic_DNA"/>
</dbReference>
<evidence type="ECO:0008006" key="3">
    <source>
        <dbReference type="Google" id="ProtNLM"/>
    </source>
</evidence>
<name>A0A975BYQ9_9BACT</name>
<keyword evidence="2" id="KW-1185">Reference proteome</keyword>
<sequence length="278" mass="32161">MPVNILFCEGGKNSPDIRVLRALLPATCRIKGAGSKYAFDRRILFLKQESPIPSAAIAGIRDRDFDDDETPPRSFPRVWEMTDNTKKVNIGWSWERKEIENYLTDPEVVRHALGLKSPPPDKYRKALQTSAQMITDYTAARVSLSLYRVQPMSLKNNWGEKRWKMPFPDQFGENDCRSEIGNIIDEYKQVRIVKKADVLKTFDTLLPACRPGGVRFKHYMTFFAGKDLLCGMHRALDHFNLGSPSDFRERVIVGIERSAEDVWTWLPEWQRLRELILK</sequence>
<evidence type="ECO:0000313" key="1">
    <source>
        <dbReference type="EMBL" id="QTA93475.1"/>
    </source>
</evidence>
<dbReference type="KEGG" id="dmm:dnm_095760"/>
<reference evidence="1" key="1">
    <citation type="journal article" date="2021" name="Microb. Physiol.">
        <title>Proteogenomic Insights into the Physiology of Marine, Sulfate-Reducing, Filamentous Desulfonema limicola and Desulfonema magnum.</title>
        <authorList>
            <person name="Schnaars V."/>
            <person name="Wohlbrand L."/>
            <person name="Scheve S."/>
            <person name="Hinrichs C."/>
            <person name="Reinhardt R."/>
            <person name="Rabus R."/>
        </authorList>
    </citation>
    <scope>NUCLEOTIDE SEQUENCE</scope>
    <source>
        <strain evidence="1">4be13</strain>
    </source>
</reference>
<accession>A0A975BYQ9</accession>
<dbReference type="Proteomes" id="UP000663722">
    <property type="component" value="Chromosome"/>
</dbReference>
<organism evidence="1 2">
    <name type="scientific">Desulfonema magnum</name>
    <dbReference type="NCBI Taxonomy" id="45655"/>
    <lineage>
        <taxon>Bacteria</taxon>
        <taxon>Pseudomonadati</taxon>
        <taxon>Thermodesulfobacteriota</taxon>
        <taxon>Desulfobacteria</taxon>
        <taxon>Desulfobacterales</taxon>
        <taxon>Desulfococcaceae</taxon>
        <taxon>Desulfonema</taxon>
    </lineage>
</organism>
<evidence type="ECO:0000313" key="2">
    <source>
        <dbReference type="Proteomes" id="UP000663722"/>
    </source>
</evidence>
<dbReference type="RefSeq" id="WP_207680400.1">
    <property type="nucleotide sequence ID" value="NZ_CP061800.1"/>
</dbReference>
<protein>
    <recommendedName>
        <fullName evidence="3">DUF4435 domain-containing protein</fullName>
    </recommendedName>
</protein>